<gene>
    <name evidence="2" type="ORF">CANARDRAFT_24458</name>
</gene>
<feature type="region of interest" description="Disordered" evidence="1">
    <location>
        <begin position="130"/>
        <end position="151"/>
    </location>
</feature>
<accession>A0A1E4SX32</accession>
<sequence length="414" mass="45011">MTDFKVDLPVLYLRFPTTRPINSTKQTNYEHEWNVDELNQLNPVLKHIVKTPEGKFTISYDFTQLEKTLKLDRRCIFNKLIEMYYVSKVDNSGSLYTTNTQQDVIDSEVLQHDMDSIGGGETTIMSEFISNGRNPSQSNARSNSTIISKPEITTTAVGPEIRTGGIDRTVLAGSNATTISNNPSLKKSLLDKLELLKLGYGSGSASGTSGLIPGAGSYDSFGDEHALLRDDSLEPKVNSEVDKPQERSSPTKADPLVDPYTMTYLKGNYEEDEEDDRRSYDDDDDDDDDDESDSSEDDGAGSMIQLAAASMYLHRSKFLTKGPKTTKLTGDGLVSGVSGLRGRNDTTNNIGTQFHGNGFVGSTTTSVSEAVAGGASVGVKGKSVTSGLGDDYLLTNTTNSLSDSLLEQELLKRI</sequence>
<evidence type="ECO:0000313" key="3">
    <source>
        <dbReference type="Proteomes" id="UP000094801"/>
    </source>
</evidence>
<feature type="compositionally biased region" description="Basic and acidic residues" evidence="1">
    <location>
        <begin position="230"/>
        <end position="246"/>
    </location>
</feature>
<keyword evidence="3" id="KW-1185">Reference proteome</keyword>
<dbReference type="AlphaFoldDB" id="A0A1E4SX32"/>
<evidence type="ECO:0000313" key="2">
    <source>
        <dbReference type="EMBL" id="ODV84043.1"/>
    </source>
</evidence>
<proteinExistence type="predicted"/>
<dbReference type="EMBL" id="KV453859">
    <property type="protein sequence ID" value="ODV84043.1"/>
    <property type="molecule type" value="Genomic_DNA"/>
</dbReference>
<feature type="region of interest" description="Disordered" evidence="1">
    <location>
        <begin position="230"/>
        <end position="300"/>
    </location>
</feature>
<protein>
    <submittedName>
        <fullName evidence="2">Uncharacterized protein</fullName>
    </submittedName>
</protein>
<dbReference type="Proteomes" id="UP000094801">
    <property type="component" value="Unassembled WGS sequence"/>
</dbReference>
<evidence type="ECO:0000256" key="1">
    <source>
        <dbReference type="SAM" id="MobiDB-lite"/>
    </source>
</evidence>
<reference evidence="3" key="1">
    <citation type="submission" date="2016-04" db="EMBL/GenBank/DDBJ databases">
        <title>Comparative genomics of biotechnologically important yeasts.</title>
        <authorList>
            <consortium name="DOE Joint Genome Institute"/>
            <person name="Riley R."/>
            <person name="Haridas S."/>
            <person name="Wolfe K.H."/>
            <person name="Lopes M.R."/>
            <person name="Hittinger C.T."/>
            <person name="Goker M."/>
            <person name="Salamov A."/>
            <person name="Wisecaver J."/>
            <person name="Long T.M."/>
            <person name="Aerts A.L."/>
            <person name="Barry K."/>
            <person name="Choi C."/>
            <person name="Clum A."/>
            <person name="Coughlan A.Y."/>
            <person name="Deshpande S."/>
            <person name="Douglass A.P."/>
            <person name="Hanson S.J."/>
            <person name="Klenk H.-P."/>
            <person name="Labutti K."/>
            <person name="Lapidus A."/>
            <person name="Lindquist E."/>
            <person name="Lipzen A."/>
            <person name="Meier-Kolthoff J.P."/>
            <person name="Ohm R.A."/>
            <person name="Otillar R.P."/>
            <person name="Pangilinan J."/>
            <person name="Peng Y."/>
            <person name="Rokas A."/>
            <person name="Rosa C.A."/>
            <person name="Scheuner C."/>
            <person name="Sibirny A.A."/>
            <person name="Slot J.C."/>
            <person name="Stielow J.B."/>
            <person name="Sun H."/>
            <person name="Kurtzman C.P."/>
            <person name="Blackwell M."/>
            <person name="Grigoriev I.V."/>
            <person name="Jeffries T.W."/>
        </authorList>
    </citation>
    <scope>NUCLEOTIDE SEQUENCE [LARGE SCALE GENOMIC DNA]</scope>
    <source>
        <strain evidence="3">NRRL YB-2248</strain>
    </source>
</reference>
<name>A0A1E4SX32_9ASCO</name>
<feature type="compositionally biased region" description="Acidic residues" evidence="1">
    <location>
        <begin position="270"/>
        <end position="299"/>
    </location>
</feature>
<organism evidence="2 3">
    <name type="scientific">[Candida] arabinofermentans NRRL YB-2248</name>
    <dbReference type="NCBI Taxonomy" id="983967"/>
    <lineage>
        <taxon>Eukaryota</taxon>
        <taxon>Fungi</taxon>
        <taxon>Dikarya</taxon>
        <taxon>Ascomycota</taxon>
        <taxon>Saccharomycotina</taxon>
        <taxon>Pichiomycetes</taxon>
        <taxon>Pichiales</taxon>
        <taxon>Pichiaceae</taxon>
        <taxon>Ogataea</taxon>
        <taxon>Ogataea/Candida clade</taxon>
    </lineage>
</organism>